<feature type="transmembrane region" description="Helical" evidence="8">
    <location>
        <begin position="21"/>
        <end position="43"/>
    </location>
</feature>
<evidence type="ECO:0000256" key="3">
    <source>
        <dbReference type="ARBA" id="ARBA00022617"/>
    </source>
</evidence>
<dbReference type="InterPro" id="IPR050121">
    <property type="entry name" value="Cytochrome_P450_monoxygenase"/>
</dbReference>
<dbReference type="PANTHER" id="PTHR24305:SF29">
    <property type="entry name" value="BENZOATE-PARA-HYDROXYLASE"/>
    <property type="match status" value="1"/>
</dbReference>
<protein>
    <recommendedName>
        <fullName evidence="11">Cytochrome P450</fullName>
    </recommendedName>
</protein>
<keyword evidence="4" id="KW-0479">Metal-binding</keyword>
<keyword evidence="6" id="KW-0408">Iron</keyword>
<dbReference type="Proteomes" id="UP000701801">
    <property type="component" value="Unassembled WGS sequence"/>
</dbReference>
<name>A0A9N9LFT8_9HELO</name>
<keyword evidence="8" id="KW-1133">Transmembrane helix</keyword>
<dbReference type="SUPFAM" id="SSF48264">
    <property type="entry name" value="Cytochrome P450"/>
    <property type="match status" value="1"/>
</dbReference>
<evidence type="ECO:0000256" key="2">
    <source>
        <dbReference type="ARBA" id="ARBA00010617"/>
    </source>
</evidence>
<evidence type="ECO:0000256" key="4">
    <source>
        <dbReference type="ARBA" id="ARBA00022723"/>
    </source>
</evidence>
<keyword evidence="8" id="KW-0472">Membrane</keyword>
<dbReference type="Gene3D" id="1.10.630.10">
    <property type="entry name" value="Cytochrome P450"/>
    <property type="match status" value="1"/>
</dbReference>
<evidence type="ECO:0000256" key="7">
    <source>
        <dbReference type="ARBA" id="ARBA00023033"/>
    </source>
</evidence>
<keyword evidence="7" id="KW-0503">Monooxygenase</keyword>
<dbReference type="OrthoDB" id="1470350at2759"/>
<accession>A0A9N9LFT8</accession>
<evidence type="ECO:0000256" key="5">
    <source>
        <dbReference type="ARBA" id="ARBA00023002"/>
    </source>
</evidence>
<keyword evidence="3" id="KW-0349">Heme</keyword>
<proteinExistence type="inferred from homology"/>
<comment type="similarity">
    <text evidence="2">Belongs to the cytochrome P450 family.</text>
</comment>
<dbReference type="GO" id="GO:0020037">
    <property type="term" value="F:heme binding"/>
    <property type="evidence" value="ECO:0007669"/>
    <property type="project" value="InterPro"/>
</dbReference>
<comment type="cofactor">
    <cofactor evidence="1">
        <name>heme</name>
        <dbReference type="ChEBI" id="CHEBI:30413"/>
    </cofactor>
</comment>
<reference evidence="9" key="1">
    <citation type="submission" date="2021-07" db="EMBL/GenBank/DDBJ databases">
        <authorList>
            <person name="Durling M."/>
        </authorList>
    </citation>
    <scope>NUCLEOTIDE SEQUENCE</scope>
</reference>
<dbReference type="PANTHER" id="PTHR24305">
    <property type="entry name" value="CYTOCHROME P450"/>
    <property type="match status" value="1"/>
</dbReference>
<dbReference type="AlphaFoldDB" id="A0A9N9LFT8"/>
<organism evidence="9 10">
    <name type="scientific">Hymenoscyphus albidus</name>
    <dbReference type="NCBI Taxonomy" id="595503"/>
    <lineage>
        <taxon>Eukaryota</taxon>
        <taxon>Fungi</taxon>
        <taxon>Dikarya</taxon>
        <taxon>Ascomycota</taxon>
        <taxon>Pezizomycotina</taxon>
        <taxon>Leotiomycetes</taxon>
        <taxon>Helotiales</taxon>
        <taxon>Helotiaceae</taxon>
        <taxon>Hymenoscyphus</taxon>
    </lineage>
</organism>
<evidence type="ECO:0000256" key="6">
    <source>
        <dbReference type="ARBA" id="ARBA00023004"/>
    </source>
</evidence>
<dbReference type="InterPro" id="IPR036396">
    <property type="entry name" value="Cyt_P450_sf"/>
</dbReference>
<evidence type="ECO:0000256" key="8">
    <source>
        <dbReference type="SAM" id="Phobius"/>
    </source>
</evidence>
<keyword evidence="5" id="KW-0560">Oxidoreductase</keyword>
<evidence type="ECO:0000313" key="9">
    <source>
        <dbReference type="EMBL" id="CAG8973253.1"/>
    </source>
</evidence>
<dbReference type="GO" id="GO:0005506">
    <property type="term" value="F:iron ion binding"/>
    <property type="evidence" value="ECO:0007669"/>
    <property type="project" value="InterPro"/>
</dbReference>
<keyword evidence="8" id="KW-0812">Transmembrane</keyword>
<gene>
    <name evidence="9" type="ORF">HYALB_00000012</name>
</gene>
<evidence type="ECO:0000313" key="10">
    <source>
        <dbReference type="Proteomes" id="UP000701801"/>
    </source>
</evidence>
<evidence type="ECO:0008006" key="11">
    <source>
        <dbReference type="Google" id="ProtNLM"/>
    </source>
</evidence>
<dbReference type="GO" id="GO:0016705">
    <property type="term" value="F:oxidoreductase activity, acting on paired donors, with incorporation or reduction of molecular oxygen"/>
    <property type="evidence" value="ECO:0007669"/>
    <property type="project" value="InterPro"/>
</dbReference>
<dbReference type="EMBL" id="CAJVRM010000068">
    <property type="protein sequence ID" value="CAG8973253.1"/>
    <property type="molecule type" value="Genomic_DNA"/>
</dbReference>
<sequence length="178" mass="20491">MKFIELPQVMDFMGQLKFSQLDSLFLGALTFYALFRCVYLLYFHPASKFAGPRLAAVSNVWFAYHWMTGKYPMTIAKTLDKYGDIVRIAPNELVFITPQAATDIYASHTKHIEHFHKTNSIELGVGDQGITWEKDPYKHQKIAKTLAPSFSVKSIKSKDPVMHKYIDLFVEKMKEFGE</sequence>
<evidence type="ECO:0000256" key="1">
    <source>
        <dbReference type="ARBA" id="ARBA00001971"/>
    </source>
</evidence>
<dbReference type="GO" id="GO:0004497">
    <property type="term" value="F:monooxygenase activity"/>
    <property type="evidence" value="ECO:0007669"/>
    <property type="project" value="UniProtKB-KW"/>
</dbReference>
<comment type="caution">
    <text evidence="9">The sequence shown here is derived from an EMBL/GenBank/DDBJ whole genome shotgun (WGS) entry which is preliminary data.</text>
</comment>
<keyword evidence="10" id="KW-1185">Reference proteome</keyword>